<protein>
    <submittedName>
        <fullName evidence="2">Uncharacterized protein</fullName>
    </submittedName>
</protein>
<evidence type="ECO:0000313" key="2">
    <source>
        <dbReference type="EMBL" id="GAA3368529.1"/>
    </source>
</evidence>
<evidence type="ECO:0000256" key="1">
    <source>
        <dbReference type="SAM" id="MobiDB-lite"/>
    </source>
</evidence>
<evidence type="ECO:0000313" key="3">
    <source>
        <dbReference type="Proteomes" id="UP001499990"/>
    </source>
</evidence>
<keyword evidence="3" id="KW-1185">Reference proteome</keyword>
<name>A0ABP6S586_9ACTN</name>
<organism evidence="2 3">
    <name type="scientific">Streptomyces sannanensis</name>
    <dbReference type="NCBI Taxonomy" id="285536"/>
    <lineage>
        <taxon>Bacteria</taxon>
        <taxon>Bacillati</taxon>
        <taxon>Actinomycetota</taxon>
        <taxon>Actinomycetes</taxon>
        <taxon>Kitasatosporales</taxon>
        <taxon>Streptomycetaceae</taxon>
        <taxon>Streptomyces</taxon>
    </lineage>
</organism>
<sequence length="126" mass="13439">MLDHAAMVVLSDRPSLVDESSGRRQEHVFTHWPIGDVESVQPVRPVSDPQCAAEAVVELPSDPLTGGKADGRRPSRPRGYGEQGLHSGKDSQPAVGFTELDVDLAQVFLAVIGGESITTTRPELGV</sequence>
<gene>
    <name evidence="2" type="ORF">GCM10020367_07250</name>
</gene>
<reference evidence="3" key="1">
    <citation type="journal article" date="2019" name="Int. J. Syst. Evol. Microbiol.">
        <title>The Global Catalogue of Microorganisms (GCM) 10K type strain sequencing project: providing services to taxonomists for standard genome sequencing and annotation.</title>
        <authorList>
            <consortium name="The Broad Institute Genomics Platform"/>
            <consortium name="The Broad Institute Genome Sequencing Center for Infectious Disease"/>
            <person name="Wu L."/>
            <person name="Ma J."/>
        </authorList>
    </citation>
    <scope>NUCLEOTIDE SEQUENCE [LARGE SCALE GENOMIC DNA]</scope>
    <source>
        <strain evidence="3">JCM 9651</strain>
    </source>
</reference>
<accession>A0ABP6S586</accession>
<proteinExistence type="predicted"/>
<comment type="caution">
    <text evidence="2">The sequence shown here is derived from an EMBL/GenBank/DDBJ whole genome shotgun (WGS) entry which is preliminary data.</text>
</comment>
<dbReference type="EMBL" id="BAAAYL010000001">
    <property type="protein sequence ID" value="GAA3368529.1"/>
    <property type="molecule type" value="Genomic_DNA"/>
</dbReference>
<dbReference type="Proteomes" id="UP001499990">
    <property type="component" value="Unassembled WGS sequence"/>
</dbReference>
<feature type="region of interest" description="Disordered" evidence="1">
    <location>
        <begin position="58"/>
        <end position="94"/>
    </location>
</feature>